<dbReference type="GO" id="GO:0044780">
    <property type="term" value="P:bacterial-type flagellum assembly"/>
    <property type="evidence" value="ECO:0007669"/>
    <property type="project" value="InterPro"/>
</dbReference>
<dbReference type="InterPro" id="IPR052563">
    <property type="entry name" value="FliK"/>
</dbReference>
<organism evidence="6 7">
    <name type="scientific">Oceanisphaera arctica</name>
    <dbReference type="NCBI Taxonomy" id="641510"/>
    <lineage>
        <taxon>Bacteria</taxon>
        <taxon>Pseudomonadati</taxon>
        <taxon>Pseudomonadota</taxon>
        <taxon>Gammaproteobacteria</taxon>
        <taxon>Aeromonadales</taxon>
        <taxon>Aeromonadaceae</taxon>
        <taxon>Oceanisphaera</taxon>
    </lineage>
</organism>
<evidence type="ECO:0000256" key="2">
    <source>
        <dbReference type="ARBA" id="ARBA00009149"/>
    </source>
</evidence>
<reference evidence="7" key="1">
    <citation type="submission" date="2016-11" db="EMBL/GenBank/DDBJ databases">
        <authorList>
            <person name="Sisinthy S."/>
            <person name="Ara S."/>
            <person name="Gundlapally S.R."/>
        </authorList>
    </citation>
    <scope>NUCLEOTIDE SEQUENCE [LARGE SCALE GENOMIC DNA]</scope>
    <source>
        <strain evidence="7">V1-41</strain>
    </source>
</reference>
<proteinExistence type="inferred from homology"/>
<feature type="region of interest" description="Disordered" evidence="4">
    <location>
        <begin position="311"/>
        <end position="345"/>
    </location>
</feature>
<keyword evidence="7" id="KW-1185">Reference proteome</keyword>
<name>A0A2P5TMR6_9GAMM</name>
<evidence type="ECO:0000259" key="5">
    <source>
        <dbReference type="Pfam" id="PF02120"/>
    </source>
</evidence>
<sequence>MEICALINTGTSAMPTPAKSRQAAPEKAFSHQLARHEKPTAHKAEGSRPGLKKPEPEPPETVSDPVLAASQLPPQDNGLLLAMALPGGFSPAPVPVPTTATPEAAPEITGLPPALVDIHQRLALIDQAGRQTSIPVEPWPPTEGGKPTLFAFAPLTGAGPEATMQAGNPLPEPETTAQAGDLLPGPETIMNTVQGIAPGIADRGLLPANGTQLSPAPGMVSLAAPVASQAWQQQLGQQLIGLALRSDQSMELHLNPAELGPLLVSLKLTEQDAQVQFLSAHGPVRQAVEQAIPQLREALAEQGISLGETSVGEQGQSFAREQPSPPPMTTEPQSEENLEQAVEHSQAIRPVLLDGRVDLYA</sequence>
<dbReference type="PANTHER" id="PTHR37533">
    <property type="entry name" value="FLAGELLAR HOOK-LENGTH CONTROL PROTEIN"/>
    <property type="match status" value="1"/>
</dbReference>
<comment type="function">
    <text evidence="1">Controls the length of the flagellar hook.</text>
</comment>
<dbReference type="EMBL" id="MPZM01000012">
    <property type="protein sequence ID" value="PPL16750.1"/>
    <property type="molecule type" value="Genomic_DNA"/>
</dbReference>
<dbReference type="InterPro" id="IPR021136">
    <property type="entry name" value="Flagellar_hook_control-like_C"/>
</dbReference>
<dbReference type="Pfam" id="PF02120">
    <property type="entry name" value="Flg_hook"/>
    <property type="match status" value="1"/>
</dbReference>
<evidence type="ECO:0000313" key="7">
    <source>
        <dbReference type="Proteomes" id="UP000242231"/>
    </source>
</evidence>
<feature type="domain" description="Flagellar hook-length control protein-like C-terminal" evidence="5">
    <location>
        <begin position="245"/>
        <end position="317"/>
    </location>
</feature>
<dbReference type="PANTHER" id="PTHR37533:SF2">
    <property type="entry name" value="FLAGELLAR HOOK-LENGTH CONTROL PROTEIN"/>
    <property type="match status" value="1"/>
</dbReference>
<dbReference type="PRINTS" id="PR01007">
    <property type="entry name" value="FLGHOOKFLIK"/>
</dbReference>
<dbReference type="InterPro" id="IPR001635">
    <property type="entry name" value="Flag_hook_Flik"/>
</dbReference>
<evidence type="ECO:0000256" key="4">
    <source>
        <dbReference type="SAM" id="MobiDB-lite"/>
    </source>
</evidence>
<dbReference type="OrthoDB" id="1792985at2"/>
<dbReference type="Proteomes" id="UP000242231">
    <property type="component" value="Unassembled WGS sequence"/>
</dbReference>
<feature type="compositionally biased region" description="Basic and acidic residues" evidence="4">
    <location>
        <begin position="34"/>
        <end position="56"/>
    </location>
</feature>
<comment type="similarity">
    <text evidence="2">Belongs to the FliK family.</text>
</comment>
<feature type="region of interest" description="Disordered" evidence="4">
    <location>
        <begin position="1"/>
        <end position="72"/>
    </location>
</feature>
<comment type="caution">
    <text evidence="6">The sequence shown here is derived from an EMBL/GenBank/DDBJ whole genome shotgun (WGS) entry which is preliminary data.</text>
</comment>
<dbReference type="RefSeq" id="WP_104486147.1">
    <property type="nucleotide sequence ID" value="NZ_BMYB01000002.1"/>
</dbReference>
<evidence type="ECO:0000256" key="3">
    <source>
        <dbReference type="ARBA" id="ARBA00022795"/>
    </source>
</evidence>
<evidence type="ECO:0000313" key="6">
    <source>
        <dbReference type="EMBL" id="PPL16750.1"/>
    </source>
</evidence>
<gene>
    <name evidence="6" type="ORF">UN63_07435</name>
</gene>
<dbReference type="GO" id="GO:0009424">
    <property type="term" value="C:bacterial-type flagellum hook"/>
    <property type="evidence" value="ECO:0007669"/>
    <property type="project" value="InterPro"/>
</dbReference>
<dbReference type="CDD" id="cd17470">
    <property type="entry name" value="T3SS_Flik_C"/>
    <property type="match status" value="1"/>
</dbReference>
<evidence type="ECO:0000256" key="1">
    <source>
        <dbReference type="ARBA" id="ARBA00003944"/>
    </source>
</evidence>
<dbReference type="AlphaFoldDB" id="A0A2P5TMR6"/>
<dbReference type="InterPro" id="IPR038610">
    <property type="entry name" value="FliK-like_C_sf"/>
</dbReference>
<dbReference type="Gene3D" id="3.30.750.140">
    <property type="match status" value="1"/>
</dbReference>
<accession>A0A2P5TMR6</accession>
<keyword evidence="3" id="KW-1005">Bacterial flagellum biogenesis</keyword>
<protein>
    <recommendedName>
        <fullName evidence="5">Flagellar hook-length control protein-like C-terminal domain-containing protein</fullName>
    </recommendedName>
</protein>